<evidence type="ECO:0000256" key="1">
    <source>
        <dbReference type="SAM" id="MobiDB-lite"/>
    </source>
</evidence>
<dbReference type="EMBL" id="JAQOWY010000210">
    <property type="protein sequence ID" value="KAK1847181.1"/>
    <property type="molecule type" value="Genomic_DNA"/>
</dbReference>
<feature type="compositionally biased region" description="Basic and acidic residues" evidence="1">
    <location>
        <begin position="146"/>
        <end position="159"/>
    </location>
</feature>
<dbReference type="AlphaFoldDB" id="A0AAD9AFF6"/>
<evidence type="ECO:0000313" key="3">
    <source>
        <dbReference type="Proteomes" id="UP001243330"/>
    </source>
</evidence>
<sequence length="202" mass="23296">MRMRQEDEAEVQRPMLTVHGPGMGTYINWSADSAQHRRDATAQECAPYSVRDEDTDNTRRFGLICGQQHQVASGGALHPLGYKPRMRPSAHSDGHLKISVSRRACLPNLREGPDSKRERRESERERERREERSDQVGRKGKGKRRRQDEGRERGGRRSVEGFNATEANAETDERHRRRKPVRRASQSTNQPAREKTTTKERD</sequence>
<feature type="compositionally biased region" description="Basic and acidic residues" evidence="1">
    <location>
        <begin position="192"/>
        <end position="202"/>
    </location>
</feature>
<comment type="caution">
    <text evidence="2">The sequence shown here is derived from an EMBL/GenBank/DDBJ whole genome shotgun (WGS) entry which is preliminary data.</text>
</comment>
<evidence type="ECO:0000313" key="2">
    <source>
        <dbReference type="EMBL" id="KAK1847181.1"/>
    </source>
</evidence>
<feature type="compositionally biased region" description="Basic and acidic residues" evidence="1">
    <location>
        <begin position="111"/>
        <end position="137"/>
    </location>
</feature>
<organism evidence="2 3">
    <name type="scientific">Colletotrichum chrysophilum</name>
    <dbReference type="NCBI Taxonomy" id="1836956"/>
    <lineage>
        <taxon>Eukaryota</taxon>
        <taxon>Fungi</taxon>
        <taxon>Dikarya</taxon>
        <taxon>Ascomycota</taxon>
        <taxon>Pezizomycotina</taxon>
        <taxon>Sordariomycetes</taxon>
        <taxon>Hypocreomycetidae</taxon>
        <taxon>Glomerellales</taxon>
        <taxon>Glomerellaceae</taxon>
        <taxon>Colletotrichum</taxon>
        <taxon>Colletotrichum gloeosporioides species complex</taxon>
    </lineage>
</organism>
<accession>A0AAD9AFF6</accession>
<proteinExistence type="predicted"/>
<gene>
    <name evidence="2" type="ORF">CCHR01_10163</name>
</gene>
<keyword evidence="3" id="KW-1185">Reference proteome</keyword>
<feature type="region of interest" description="Disordered" evidence="1">
    <location>
        <begin position="74"/>
        <end position="202"/>
    </location>
</feature>
<dbReference type="Proteomes" id="UP001243330">
    <property type="component" value="Unassembled WGS sequence"/>
</dbReference>
<name>A0AAD9AFF6_9PEZI</name>
<reference evidence="2" key="1">
    <citation type="submission" date="2023-01" db="EMBL/GenBank/DDBJ databases">
        <title>Colletotrichum chrysophilum M932 genome sequence.</title>
        <authorList>
            <person name="Baroncelli R."/>
        </authorList>
    </citation>
    <scope>NUCLEOTIDE SEQUENCE</scope>
    <source>
        <strain evidence="2">M932</strain>
    </source>
</reference>
<protein>
    <submittedName>
        <fullName evidence="2">Uncharacterized protein</fullName>
    </submittedName>
</protein>